<dbReference type="GO" id="GO:0005737">
    <property type="term" value="C:cytoplasm"/>
    <property type="evidence" value="ECO:0007669"/>
    <property type="project" value="TreeGrafter"/>
</dbReference>
<dbReference type="Gene3D" id="1.20.1270.60">
    <property type="entry name" value="Arfaptin homology (AH) domain/BAR domain"/>
    <property type="match status" value="1"/>
</dbReference>
<feature type="region of interest" description="Disordered" evidence="1">
    <location>
        <begin position="657"/>
        <end position="715"/>
    </location>
</feature>
<protein>
    <recommendedName>
        <fullName evidence="4">FCH domain-containing protein</fullName>
    </recommendedName>
</protein>
<dbReference type="PANTHER" id="PTHR23065">
    <property type="entry name" value="PROLINE-SERINE-THREONINE PHOSPHATASE INTERACTING PROTEIN 1"/>
    <property type="match status" value="1"/>
</dbReference>
<dbReference type="GO" id="GO:0005886">
    <property type="term" value="C:plasma membrane"/>
    <property type="evidence" value="ECO:0007669"/>
    <property type="project" value="TreeGrafter"/>
</dbReference>
<dbReference type="InterPro" id="IPR027267">
    <property type="entry name" value="AH/BAR_dom_sf"/>
</dbReference>
<evidence type="ECO:0008006" key="4">
    <source>
        <dbReference type="Google" id="ProtNLM"/>
    </source>
</evidence>
<proteinExistence type="predicted"/>
<name>A0A4P9WW23_9FUNG</name>
<organism evidence="2 3">
    <name type="scientific">Caulochytrium protostelioides</name>
    <dbReference type="NCBI Taxonomy" id="1555241"/>
    <lineage>
        <taxon>Eukaryota</taxon>
        <taxon>Fungi</taxon>
        <taxon>Fungi incertae sedis</taxon>
        <taxon>Chytridiomycota</taxon>
        <taxon>Chytridiomycota incertae sedis</taxon>
        <taxon>Chytridiomycetes</taxon>
        <taxon>Caulochytriales</taxon>
        <taxon>Caulochytriaceae</taxon>
        <taxon>Caulochytrium</taxon>
    </lineage>
</organism>
<reference evidence="3" key="1">
    <citation type="journal article" date="2018" name="Nat. Microbiol.">
        <title>Leveraging single-cell genomics to expand the fungal tree of life.</title>
        <authorList>
            <person name="Ahrendt S.R."/>
            <person name="Quandt C.A."/>
            <person name="Ciobanu D."/>
            <person name="Clum A."/>
            <person name="Salamov A."/>
            <person name="Andreopoulos B."/>
            <person name="Cheng J.F."/>
            <person name="Woyke T."/>
            <person name="Pelin A."/>
            <person name="Henrissat B."/>
            <person name="Reynolds N.K."/>
            <person name="Benny G.L."/>
            <person name="Smith M.E."/>
            <person name="James T.Y."/>
            <person name="Grigoriev I.V."/>
        </authorList>
    </citation>
    <scope>NUCLEOTIDE SEQUENCE [LARGE SCALE GENOMIC DNA]</scope>
    <source>
        <strain evidence="3">ATCC 52028</strain>
    </source>
</reference>
<gene>
    <name evidence="2" type="ORF">CAUPRSCDRAFT_10808</name>
</gene>
<feature type="compositionally biased region" description="Basic and acidic residues" evidence="1">
    <location>
        <begin position="700"/>
        <end position="711"/>
    </location>
</feature>
<sequence length="773" mass="84714">MTVNAFRYNPWVESFVRHACDGDGDGDSTDSADDLTSDDLRLGAPPCLRVCLFRRQHDIPIRRPTQHHRGNAPYIAHASPVHPDRMDRVLASVSSLTGLTISPRGSPTASPTGSPWAPASPTTLAAGPRDRDGAAATAAIDPDEMASGWTDAAAMALTTAPAPPPPVAWDALPPPGSRHFEDVFWGPSPEEPLRGVVTLHRVVQRHLAEARDLLSLIEARAEMETGYSARLMALGRHSGHAGGPLGSGGLYNWQRHLAVAKQSLASAVGADVGVGSAAAPGAADPYHRTGTNSMNDDASSLVPLLRGMREHMVSLAATHRRHADMLQLKVVAPLQGFIERYHATLEHKYQLVTQTWKRYDSQAADVAARRTAYKVCMRQAKEEAHKFRNGGAMHERPKRPPESSLVLLGSRAVGPLELHELSTRLKREVRVQSIMTPLGVFDRCFLGDEAVNFLVHRINANVARAQYKQLLQQMLDRRMISAVVGPGLVFDLNVPYQFGQPVLKTGEPPHVKARKDAIQAELEYKHLLTKAEHDRSMLIAHITDYLLAAQRCETERLAVAHEVLQTFAATTQTHLSEATAMWHGAETLPFLQAPSAAQSVQYIATRWMTGHERPSPILFDEFEKGIHPYTLSVDAFDEEVEPSDHADHADRIDHADHAHDPAAEPSTKPTRTAPAAVRFPPLDPCRHRLPRRGRPRRAGRRDPPGARRRVDGASAPAIRPTVRRRAARRHPRYARQTSARQRAYLAATHGAPAPRWNAAAAVGSRCRPGGTPV</sequence>
<feature type="region of interest" description="Disordered" evidence="1">
    <location>
        <begin position="99"/>
        <end position="145"/>
    </location>
</feature>
<dbReference type="Gene3D" id="1.10.10.10">
    <property type="entry name" value="Winged helix-like DNA-binding domain superfamily/Winged helix DNA-binding domain"/>
    <property type="match status" value="1"/>
</dbReference>
<evidence type="ECO:0000313" key="3">
    <source>
        <dbReference type="Proteomes" id="UP000268535"/>
    </source>
</evidence>
<dbReference type="GO" id="GO:0005096">
    <property type="term" value="F:GTPase activator activity"/>
    <property type="evidence" value="ECO:0007669"/>
    <property type="project" value="TreeGrafter"/>
</dbReference>
<dbReference type="GO" id="GO:0000935">
    <property type="term" value="C:division septum"/>
    <property type="evidence" value="ECO:0007669"/>
    <property type="project" value="TreeGrafter"/>
</dbReference>
<evidence type="ECO:0000313" key="2">
    <source>
        <dbReference type="EMBL" id="RKO97524.1"/>
    </source>
</evidence>
<accession>A0A4P9WW23</accession>
<dbReference type="InterPro" id="IPR036388">
    <property type="entry name" value="WH-like_DNA-bd_sf"/>
</dbReference>
<dbReference type="AlphaFoldDB" id="A0A4P9WW23"/>
<dbReference type="CDD" id="cd04371">
    <property type="entry name" value="DEP"/>
    <property type="match status" value="1"/>
</dbReference>
<dbReference type="GO" id="GO:0007010">
    <property type="term" value="P:cytoskeleton organization"/>
    <property type="evidence" value="ECO:0007669"/>
    <property type="project" value="TreeGrafter"/>
</dbReference>
<dbReference type="SUPFAM" id="SSF103657">
    <property type="entry name" value="BAR/IMD domain-like"/>
    <property type="match status" value="1"/>
</dbReference>
<feature type="compositionally biased region" description="Polar residues" evidence="1">
    <location>
        <begin position="99"/>
        <end position="113"/>
    </location>
</feature>
<dbReference type="InterPro" id="IPR036390">
    <property type="entry name" value="WH_DNA-bd_sf"/>
</dbReference>
<dbReference type="Proteomes" id="UP000268535">
    <property type="component" value="Unassembled WGS sequence"/>
</dbReference>
<feature type="compositionally biased region" description="Basic residues" evidence="1">
    <location>
        <begin position="687"/>
        <end position="699"/>
    </location>
</feature>
<dbReference type="GO" id="GO:0007264">
    <property type="term" value="P:small GTPase-mediated signal transduction"/>
    <property type="evidence" value="ECO:0007669"/>
    <property type="project" value="TreeGrafter"/>
</dbReference>
<dbReference type="SUPFAM" id="SSF46785">
    <property type="entry name" value="Winged helix' DNA-binding domain"/>
    <property type="match status" value="1"/>
</dbReference>
<evidence type="ECO:0000256" key="1">
    <source>
        <dbReference type="SAM" id="MobiDB-lite"/>
    </source>
</evidence>
<dbReference type="PANTHER" id="PTHR23065:SF17">
    <property type="entry name" value="RHO-GTPASE-ACTIVATING PROTEIN RGD2"/>
    <property type="match status" value="1"/>
</dbReference>
<dbReference type="EMBL" id="ML009240">
    <property type="protein sequence ID" value="RKO97524.1"/>
    <property type="molecule type" value="Genomic_DNA"/>
</dbReference>